<evidence type="ECO:0000256" key="6">
    <source>
        <dbReference type="ARBA" id="ARBA00034138"/>
    </source>
</evidence>
<sequence length="417" mass="46281">MHTYHTPLDLVRSRHVESPVVCVRPDRVAEAGRWFQDNFPGEVLYAVKANPAPWILQALHKAGTRFFDVASIPEIQLVAEHCPDSRMAFLHPVKSRESIRRAYYEFGVRIFALDCEAELAKILEETNHADDVTLIVRLAVSNDGAMFSLAGKFGVPAYEAAELIRKARAHAFELGVSFHVGSQCMQPSAYRSAMLEASRLIVQAGVTVDIVDVGGGFPSIYPGMVPPRMDDYITAIEDAFEEMMVLENADLWCEPGRALVAEAESVLTRVELRKGDALYLNDGAYGRLFDAAHAKWPFPVRLHRPRASGPLDEAGEQTASFRFFGPTCDSLDAIPGPFELPADIREGDVIEIGMLGAYGTALATDFNGFGTIERVAVEDMPWPSMFEAQPDQAEDDDAKVINFARARRRRPRLKRRA</sequence>
<protein>
    <recommendedName>
        <fullName evidence="6">ornithine decarboxylase</fullName>
        <ecNumber evidence="6">4.1.1.17</ecNumber>
    </recommendedName>
</protein>
<dbReference type="PROSITE" id="PS00878">
    <property type="entry name" value="ODR_DC_2_1"/>
    <property type="match status" value="1"/>
</dbReference>
<dbReference type="Pfam" id="PF00278">
    <property type="entry name" value="Orn_DAP_Arg_deC"/>
    <property type="match status" value="1"/>
</dbReference>
<feature type="domain" description="Orn/DAP/Arg decarboxylase 2 N-terminal" evidence="11">
    <location>
        <begin position="31"/>
        <end position="261"/>
    </location>
</feature>
<comment type="caution">
    <text evidence="12">The sequence shown here is derived from an EMBL/GenBank/DDBJ whole genome shotgun (WGS) entry which is preliminary data.</text>
</comment>
<dbReference type="InterPro" id="IPR022653">
    <property type="entry name" value="De-COase2_pyr-phos_BS"/>
</dbReference>
<evidence type="ECO:0000313" key="13">
    <source>
        <dbReference type="Proteomes" id="UP000273675"/>
    </source>
</evidence>
<comment type="pathway">
    <text evidence="5">Amine and polyamine biosynthesis; putrescine biosynthesis via L-ornithine pathway; putrescine from L-ornithine: step 1/1.</text>
</comment>
<keyword evidence="4" id="KW-0456">Lyase</keyword>
<comment type="cofactor">
    <cofactor evidence="1 8">
        <name>pyridoxal 5'-phosphate</name>
        <dbReference type="ChEBI" id="CHEBI:597326"/>
    </cofactor>
</comment>
<name>A0A495D5Q9_9PROT</name>
<dbReference type="PROSITE" id="PS00879">
    <property type="entry name" value="ODR_DC_2_2"/>
    <property type="match status" value="1"/>
</dbReference>
<evidence type="ECO:0000256" key="1">
    <source>
        <dbReference type="ARBA" id="ARBA00001933"/>
    </source>
</evidence>
<dbReference type="PANTHER" id="PTHR11482">
    <property type="entry name" value="ARGININE/DIAMINOPIMELATE/ORNITHINE DECARBOXYLASE"/>
    <property type="match status" value="1"/>
</dbReference>
<dbReference type="InterPro" id="IPR022657">
    <property type="entry name" value="De-COase2_CS"/>
</dbReference>
<evidence type="ECO:0000259" key="11">
    <source>
        <dbReference type="Pfam" id="PF02784"/>
    </source>
</evidence>
<dbReference type="EMBL" id="RBIM01000005">
    <property type="protein sequence ID" value="RKQ96162.1"/>
    <property type="molecule type" value="Genomic_DNA"/>
</dbReference>
<dbReference type="SUPFAM" id="SSF50621">
    <property type="entry name" value="Alanine racemase C-terminal domain-like"/>
    <property type="match status" value="1"/>
</dbReference>
<organism evidence="12 13">
    <name type="scientific">Maricaulis maris</name>
    <dbReference type="NCBI Taxonomy" id="74318"/>
    <lineage>
        <taxon>Bacteria</taxon>
        <taxon>Pseudomonadati</taxon>
        <taxon>Pseudomonadota</taxon>
        <taxon>Alphaproteobacteria</taxon>
        <taxon>Maricaulales</taxon>
        <taxon>Maricaulaceae</taxon>
        <taxon>Maricaulis</taxon>
    </lineage>
</organism>
<accession>A0A495D5Q9</accession>
<evidence type="ECO:0000256" key="5">
    <source>
        <dbReference type="ARBA" id="ARBA00034115"/>
    </source>
</evidence>
<feature type="active site" description="Proton donor" evidence="8">
    <location>
        <position position="328"/>
    </location>
</feature>
<dbReference type="GO" id="GO:0033387">
    <property type="term" value="P:putrescine biosynthetic process from arginine, via ornithine"/>
    <property type="evidence" value="ECO:0007669"/>
    <property type="project" value="TreeGrafter"/>
</dbReference>
<evidence type="ECO:0000259" key="10">
    <source>
        <dbReference type="Pfam" id="PF00278"/>
    </source>
</evidence>
<evidence type="ECO:0000256" key="8">
    <source>
        <dbReference type="PIRSR" id="PIRSR600183-50"/>
    </source>
</evidence>
<evidence type="ECO:0000256" key="7">
    <source>
        <dbReference type="ARBA" id="ARBA00049127"/>
    </source>
</evidence>
<dbReference type="Pfam" id="PF02784">
    <property type="entry name" value="Orn_Arg_deC_N"/>
    <property type="match status" value="1"/>
</dbReference>
<dbReference type="Gene3D" id="3.20.20.10">
    <property type="entry name" value="Alanine racemase"/>
    <property type="match status" value="1"/>
</dbReference>
<dbReference type="FunFam" id="3.20.20.10:FF:000008">
    <property type="entry name" value="Ornithine decarboxylase"/>
    <property type="match status" value="1"/>
</dbReference>
<dbReference type="SUPFAM" id="SSF51419">
    <property type="entry name" value="PLP-binding barrel"/>
    <property type="match status" value="1"/>
</dbReference>
<dbReference type="InterPro" id="IPR009006">
    <property type="entry name" value="Ala_racemase/Decarboxylase_C"/>
</dbReference>
<evidence type="ECO:0000256" key="2">
    <source>
        <dbReference type="ARBA" id="ARBA00008872"/>
    </source>
</evidence>
<comment type="catalytic activity">
    <reaction evidence="7">
        <text>L-ornithine + H(+) = putrescine + CO2</text>
        <dbReference type="Rhea" id="RHEA:22964"/>
        <dbReference type="ChEBI" id="CHEBI:15378"/>
        <dbReference type="ChEBI" id="CHEBI:16526"/>
        <dbReference type="ChEBI" id="CHEBI:46911"/>
        <dbReference type="ChEBI" id="CHEBI:326268"/>
        <dbReference type="EC" id="4.1.1.17"/>
    </reaction>
</comment>
<evidence type="ECO:0000313" key="12">
    <source>
        <dbReference type="EMBL" id="RKQ96162.1"/>
    </source>
</evidence>
<dbReference type="InterPro" id="IPR022644">
    <property type="entry name" value="De-COase2_N"/>
</dbReference>
<gene>
    <name evidence="12" type="ORF">C7435_2414</name>
</gene>
<dbReference type="InterPro" id="IPR029066">
    <property type="entry name" value="PLP-binding_barrel"/>
</dbReference>
<evidence type="ECO:0000256" key="4">
    <source>
        <dbReference type="ARBA" id="ARBA00023239"/>
    </source>
</evidence>
<dbReference type="PRINTS" id="PR01182">
    <property type="entry name" value="ORNDCRBXLASE"/>
</dbReference>
<proteinExistence type="inferred from homology"/>
<evidence type="ECO:0000256" key="9">
    <source>
        <dbReference type="RuleBase" id="RU003737"/>
    </source>
</evidence>
<feature type="modified residue" description="N6-(pyridoxal phosphate)lysine" evidence="8">
    <location>
        <position position="48"/>
    </location>
</feature>
<dbReference type="GO" id="GO:0004586">
    <property type="term" value="F:ornithine decarboxylase activity"/>
    <property type="evidence" value="ECO:0007669"/>
    <property type="project" value="UniProtKB-EC"/>
</dbReference>
<dbReference type="InterPro" id="IPR002433">
    <property type="entry name" value="Orn_de-COase"/>
</dbReference>
<dbReference type="CDD" id="cd00622">
    <property type="entry name" value="PLPDE_III_ODC"/>
    <property type="match status" value="1"/>
</dbReference>
<dbReference type="GO" id="GO:0005737">
    <property type="term" value="C:cytoplasm"/>
    <property type="evidence" value="ECO:0007669"/>
    <property type="project" value="TreeGrafter"/>
</dbReference>
<comment type="similarity">
    <text evidence="2 9">Belongs to the Orn/Lys/Arg decarboxylase class-II family.</text>
</comment>
<reference evidence="12 13" key="1">
    <citation type="submission" date="2018-10" db="EMBL/GenBank/DDBJ databases">
        <title>Genomic Encyclopedia of Type Strains, Phase IV (KMG-IV): sequencing the most valuable type-strain genomes for metagenomic binning, comparative biology and taxonomic classification.</title>
        <authorList>
            <person name="Goeker M."/>
        </authorList>
    </citation>
    <scope>NUCLEOTIDE SEQUENCE [LARGE SCALE GENOMIC DNA]</scope>
    <source>
        <strain evidence="12 13">DSM 4734</strain>
    </source>
</reference>
<feature type="domain" description="Orn/DAP/Arg decarboxylase 2 C-terminal" evidence="10">
    <location>
        <begin position="262"/>
        <end position="352"/>
    </location>
</feature>
<dbReference type="InterPro" id="IPR022643">
    <property type="entry name" value="De-COase2_C"/>
</dbReference>
<dbReference type="Proteomes" id="UP000273675">
    <property type="component" value="Unassembled WGS sequence"/>
</dbReference>
<dbReference type="PANTHER" id="PTHR11482:SF6">
    <property type="entry name" value="ORNITHINE DECARBOXYLASE 1-RELATED"/>
    <property type="match status" value="1"/>
</dbReference>
<dbReference type="PRINTS" id="PR01179">
    <property type="entry name" value="ODADCRBXLASE"/>
</dbReference>
<keyword evidence="3 8" id="KW-0663">Pyridoxal phosphate</keyword>
<dbReference type="AlphaFoldDB" id="A0A495D5Q9"/>
<dbReference type="OrthoDB" id="9802147at2"/>
<dbReference type="RefSeq" id="WP_121211756.1">
    <property type="nucleotide sequence ID" value="NZ_RBIM01000005.1"/>
</dbReference>
<dbReference type="EC" id="4.1.1.17" evidence="6"/>
<evidence type="ECO:0000256" key="3">
    <source>
        <dbReference type="ARBA" id="ARBA00022898"/>
    </source>
</evidence>
<dbReference type="Gene3D" id="2.40.37.10">
    <property type="entry name" value="Lyase, Ornithine Decarboxylase, Chain A, domain 1"/>
    <property type="match status" value="1"/>
</dbReference>
<dbReference type="InterPro" id="IPR000183">
    <property type="entry name" value="Orn/DAP/Arg_de-COase"/>
</dbReference>